<reference evidence="1 2" key="1">
    <citation type="journal article" date="2019" name="Int. J. Syst. Evol. Microbiol.">
        <title>Acidithiobacillus sulfuriphilus sp. nov.: an extremely acidophilic sulfur-oxidizing chemolithotroph isolated from a neutral pH environment.</title>
        <authorList>
            <person name="Falagan C."/>
            <person name="Moya-Beltran A."/>
            <person name="Castro M."/>
            <person name="Quatrini R."/>
            <person name="Johnson D.B."/>
        </authorList>
    </citation>
    <scope>NUCLEOTIDE SEQUENCE [LARGE SCALE GENOMIC DNA]</scope>
    <source>
        <strain evidence="1 2">CJ-2</strain>
    </source>
</reference>
<keyword evidence="2" id="KW-1185">Reference proteome</keyword>
<evidence type="ECO:0000313" key="1">
    <source>
        <dbReference type="EMBL" id="XRI77525.1"/>
    </source>
</evidence>
<dbReference type="EMBL" id="CP127527">
    <property type="protein sequence ID" value="XRI77525.1"/>
    <property type="molecule type" value="Genomic_DNA"/>
</dbReference>
<evidence type="ECO:0000313" key="2">
    <source>
        <dbReference type="Proteomes" id="UP000271650"/>
    </source>
</evidence>
<accession>A0ACD5HSV2</accession>
<organism evidence="1 2">
    <name type="scientific">Acidithiobacillus sulfuriphilus</name>
    <dbReference type="NCBI Taxonomy" id="1867749"/>
    <lineage>
        <taxon>Bacteria</taxon>
        <taxon>Pseudomonadati</taxon>
        <taxon>Pseudomonadota</taxon>
        <taxon>Acidithiobacillia</taxon>
        <taxon>Acidithiobacillales</taxon>
        <taxon>Acidithiobacillaceae</taxon>
        <taxon>Acidithiobacillus</taxon>
    </lineage>
</organism>
<dbReference type="Proteomes" id="UP000271650">
    <property type="component" value="Chromosome"/>
</dbReference>
<sequence length="1159" mass="127758">MSFDPMQVPLDGTQLIEASAGTGKTWTVAMLYLRLLLEQQRRPEQILVLTFTRAATAELRERIRRRLVEALAAARGGEAPADFPAALRSAVQEAGAQSILQSALAGFDGAAIFTIHAFCQRVLQDHALEAMAPLAVDLVADDGELREALAAEFYRREIAEASPAWSAWLAHRRLDPAALLTPLRRLLGRAQAKLLAPAEPGDATVEEQRFVAAMEAAQALWRQDGAARLRDLLAPLAAAGDIKGNMWDAEKFAGWQRELDAYLDTPMPALQDPRLSDGGVRRLAQSGLEKALKKGRSLPSHPLFLALEELVQAAEALGEQYERRTAWLFLRLLAHLQEALPAAKALRAERSFDDVLLALRDALEREPTGPALAAALRQQYPAALIDEFQDTDAAQYQIFRAIYAAGEGPVFYVGDPKQAIYRFRDADIFAYLSAAQTADGRHTLTQNFRSAPGLVRGVNALFERAERPFLLEQIQFQPVQATAGRGDEAHFPGLAAPWRCALLPTAAGAGKKAVAEQAIARHLAAEVVELLQWGRAGRAELQGQAVAGRHIAVLVQKHEQGRLIQESLRAAGVAGARQGQDSVFASAEAEDLERILLAIAEPGNDGRLRAALATPLWGKDARELEDMRLNDTLETAVWERVDAYRRRWERDGCMAMFRQWLQGEQVMGRMLLWSDGERRMTNLLHLVELLHQEEQAQGPGREALLRWFARQRQAPVGSEEHLLRLESDADLVQILTIHSAKGLQFPIVFCPFLWSDEPGRKDAGPVICHDPDDPLTLLADFGSPRQEALRQIAREEEAAERRRLLYVALTRAQYRLVLHLPEGLGQQSPLAGLLGGGGKDFSWRVALEGLAAAAGDAVAVVSLDDRAEAPRWTGNTAPEKVRAASFTRHLHMGWRVGSFTALSSGGRGERPDYDDTIPAPDPLSGPGPVAFPRGAQAGICLHSILQRWNPQRGEEDLLVHIDTALQRYGFSTQWRQDLRQWLPAVAATPLWQGGPALAGIPRTARLAEWEFTFPVSRLDPLALAAHLQAAGLPWAGSEETLRGYLRGFVDLLFVHGGRYYLVDYKSNDLGPLEAYGAKGLAAAMGAGGYHLQYLLYTLAVQRFLRSRLPDYDYESHFGGVYYLFLRGMSPQYRPGWGIYATRPSAALLAELEQMMEGRP</sequence>
<gene>
    <name evidence="1" type="primary">recB</name>
    <name evidence="1" type="ORF">EC580_002270</name>
</gene>
<dbReference type="EC" id="3.1.11.5" evidence="1"/>
<protein>
    <submittedName>
        <fullName evidence="1">Exodeoxyribonuclease V subunit beta</fullName>
        <ecNumber evidence="1">3.1.11.5</ecNumber>
    </submittedName>
</protein>
<proteinExistence type="predicted"/>
<keyword evidence="1" id="KW-0378">Hydrolase</keyword>
<name>A0ACD5HSV2_9PROT</name>